<evidence type="ECO:0000256" key="8">
    <source>
        <dbReference type="ARBA" id="ARBA00048428"/>
    </source>
</evidence>
<dbReference type="GO" id="GO:0030791">
    <property type="term" value="F:arsenite methyltransferase activity"/>
    <property type="evidence" value="ECO:0007669"/>
    <property type="project" value="UniProtKB-EC"/>
</dbReference>
<dbReference type="Pfam" id="PF13847">
    <property type="entry name" value="Methyltransf_31"/>
    <property type="match status" value="1"/>
</dbReference>
<evidence type="ECO:0000256" key="3">
    <source>
        <dbReference type="ARBA" id="ARBA00034487"/>
    </source>
</evidence>
<reference evidence="10 11" key="1">
    <citation type="submission" date="2016-04" db="EMBL/GenBank/DDBJ databases">
        <title>A degradative enzymes factory behind the ericoid mycorrhizal symbiosis.</title>
        <authorList>
            <consortium name="DOE Joint Genome Institute"/>
            <person name="Martino E."/>
            <person name="Morin E."/>
            <person name="Grelet G."/>
            <person name="Kuo A."/>
            <person name="Kohler A."/>
            <person name="Daghino S."/>
            <person name="Barry K."/>
            <person name="Choi C."/>
            <person name="Cichocki N."/>
            <person name="Clum A."/>
            <person name="Copeland A."/>
            <person name="Hainaut M."/>
            <person name="Haridas S."/>
            <person name="Labutti K."/>
            <person name="Lindquist E."/>
            <person name="Lipzen A."/>
            <person name="Khouja H.-R."/>
            <person name="Murat C."/>
            <person name="Ohm R."/>
            <person name="Olson A."/>
            <person name="Spatafora J."/>
            <person name="Veneault-Fourrey C."/>
            <person name="Henrissat B."/>
            <person name="Grigoriev I."/>
            <person name="Martin F."/>
            <person name="Perotto S."/>
        </authorList>
    </citation>
    <scope>NUCLEOTIDE SEQUENCE [LARGE SCALE GENOMIC DNA]</scope>
    <source>
        <strain evidence="10 11">F</strain>
    </source>
</reference>
<organism evidence="10 11">
    <name type="scientific">Hyaloscypha variabilis (strain UAMH 11265 / GT02V1 / F)</name>
    <name type="common">Meliniomyces variabilis</name>
    <dbReference type="NCBI Taxonomy" id="1149755"/>
    <lineage>
        <taxon>Eukaryota</taxon>
        <taxon>Fungi</taxon>
        <taxon>Dikarya</taxon>
        <taxon>Ascomycota</taxon>
        <taxon>Pezizomycotina</taxon>
        <taxon>Leotiomycetes</taxon>
        <taxon>Helotiales</taxon>
        <taxon>Hyaloscyphaceae</taxon>
        <taxon>Hyaloscypha</taxon>
        <taxon>Hyaloscypha variabilis</taxon>
    </lineage>
</organism>
<keyword evidence="11" id="KW-1185">Reference proteome</keyword>
<dbReference type="PANTHER" id="PTHR43675:SF8">
    <property type="entry name" value="ARSENITE METHYLTRANSFERASE"/>
    <property type="match status" value="1"/>
</dbReference>
<sequence length="334" mass="35691">MTKHVIHPQYLASSATFVTMESKEIYDQVNKQYGPIDKSSTGQYEQTVAKAFGYTEEELAGIPDCTNLGLSCGNPLALAKLREGETVIDLGSGAGFDVFIAAKRVGLSGKSIGVDMNKNMIEKANANKAKTNAENVEFVEGAITSIPLPDNTADCIISNCVINLVPAAEKQLAFNEMYRLLKPGGRVAISDILARKELTKDMKKNIALYVGCISGASQVSEYETYLKKANFGDLLIIDSKNDLNVYLTAAENGTSCCGTAAEKVSSCCSAEKQATCCKPNQKESCCQSGSSTCGCQNKTSMASEAKNLAASIGIMDFNEWAGSFQVYAVKPMTS</sequence>
<evidence type="ECO:0000313" key="11">
    <source>
        <dbReference type="Proteomes" id="UP000235786"/>
    </source>
</evidence>
<dbReference type="Gene3D" id="3.40.50.150">
    <property type="entry name" value="Vaccinia Virus protein VP39"/>
    <property type="match status" value="1"/>
</dbReference>
<evidence type="ECO:0000256" key="5">
    <source>
        <dbReference type="ARBA" id="ARBA00034545"/>
    </source>
</evidence>
<accession>A0A2J6R4Z3</accession>
<protein>
    <recommendedName>
        <fullName evidence="5">Arsenite methyltransferase</fullName>
        <ecNumber evidence="4">2.1.1.137</ecNumber>
    </recommendedName>
</protein>
<dbReference type="InterPro" id="IPR025714">
    <property type="entry name" value="Methyltranfer_dom"/>
</dbReference>
<dbReference type="EMBL" id="KZ613955">
    <property type="protein sequence ID" value="PMD33582.1"/>
    <property type="molecule type" value="Genomic_DNA"/>
</dbReference>
<dbReference type="CDD" id="cd02440">
    <property type="entry name" value="AdoMet_MTases"/>
    <property type="match status" value="1"/>
</dbReference>
<comment type="catalytic activity">
    <reaction evidence="6">
        <text>arsenic triglutathione + [thioredoxin]-dithiol + S-adenosyl-L-methionine + 2 H2O = methylarsonous acid + [thioredoxin]-disulfide + 3 glutathione + S-adenosyl-L-homocysteine + H(+)</text>
        <dbReference type="Rhea" id="RHEA:69460"/>
        <dbReference type="Rhea" id="RHEA-COMP:10698"/>
        <dbReference type="Rhea" id="RHEA-COMP:10700"/>
        <dbReference type="ChEBI" id="CHEBI:15377"/>
        <dbReference type="ChEBI" id="CHEBI:15378"/>
        <dbReference type="ChEBI" id="CHEBI:17826"/>
        <dbReference type="ChEBI" id="CHEBI:29950"/>
        <dbReference type="ChEBI" id="CHEBI:50058"/>
        <dbReference type="ChEBI" id="CHEBI:57856"/>
        <dbReference type="ChEBI" id="CHEBI:57925"/>
        <dbReference type="ChEBI" id="CHEBI:59789"/>
        <dbReference type="ChEBI" id="CHEBI:183640"/>
        <dbReference type="EC" id="2.1.1.137"/>
    </reaction>
</comment>
<evidence type="ECO:0000313" key="10">
    <source>
        <dbReference type="EMBL" id="PMD33582.1"/>
    </source>
</evidence>
<dbReference type="PANTHER" id="PTHR43675">
    <property type="entry name" value="ARSENITE METHYLTRANSFERASE"/>
    <property type="match status" value="1"/>
</dbReference>
<evidence type="ECO:0000256" key="4">
    <source>
        <dbReference type="ARBA" id="ARBA00034521"/>
    </source>
</evidence>
<comment type="catalytic activity">
    <reaction evidence="8">
        <text>arsenic triglutathione + 3 [thioredoxin]-dithiol + 3 S-adenosyl-L-methionine = trimethylarsine + 3 [thioredoxin]-disulfide + 3 glutathione + 3 S-adenosyl-L-homocysteine + 3 H(+)</text>
        <dbReference type="Rhea" id="RHEA:69432"/>
        <dbReference type="Rhea" id="RHEA-COMP:10698"/>
        <dbReference type="Rhea" id="RHEA-COMP:10700"/>
        <dbReference type="ChEBI" id="CHEBI:15378"/>
        <dbReference type="ChEBI" id="CHEBI:27130"/>
        <dbReference type="ChEBI" id="CHEBI:29950"/>
        <dbReference type="ChEBI" id="CHEBI:50058"/>
        <dbReference type="ChEBI" id="CHEBI:57856"/>
        <dbReference type="ChEBI" id="CHEBI:57925"/>
        <dbReference type="ChEBI" id="CHEBI:59789"/>
        <dbReference type="ChEBI" id="CHEBI:183640"/>
        <dbReference type="EC" id="2.1.1.137"/>
    </reaction>
</comment>
<evidence type="ECO:0000256" key="6">
    <source>
        <dbReference type="ARBA" id="ARBA00047941"/>
    </source>
</evidence>
<evidence type="ECO:0000256" key="2">
    <source>
        <dbReference type="ARBA" id="ARBA00022691"/>
    </source>
</evidence>
<evidence type="ECO:0000256" key="7">
    <source>
        <dbReference type="ARBA" id="ARBA00047943"/>
    </source>
</evidence>
<dbReference type="AlphaFoldDB" id="A0A2J6R4Z3"/>
<dbReference type="InterPro" id="IPR029063">
    <property type="entry name" value="SAM-dependent_MTases_sf"/>
</dbReference>
<comment type="catalytic activity">
    <reaction evidence="7">
        <text>arsenic triglutathione + 2 [thioredoxin]-dithiol + 2 S-adenosyl-L-methionine + H2O = dimethylarsinous acid + 2 [thioredoxin]-disulfide + 3 glutathione + 2 S-adenosyl-L-homocysteine + 2 H(+)</text>
        <dbReference type="Rhea" id="RHEA:69464"/>
        <dbReference type="Rhea" id="RHEA-COMP:10698"/>
        <dbReference type="Rhea" id="RHEA-COMP:10700"/>
        <dbReference type="ChEBI" id="CHEBI:15377"/>
        <dbReference type="ChEBI" id="CHEBI:15378"/>
        <dbReference type="ChEBI" id="CHEBI:23808"/>
        <dbReference type="ChEBI" id="CHEBI:29950"/>
        <dbReference type="ChEBI" id="CHEBI:50058"/>
        <dbReference type="ChEBI" id="CHEBI:57856"/>
        <dbReference type="ChEBI" id="CHEBI:57925"/>
        <dbReference type="ChEBI" id="CHEBI:59789"/>
        <dbReference type="ChEBI" id="CHEBI:183640"/>
        <dbReference type="EC" id="2.1.1.137"/>
    </reaction>
</comment>
<evidence type="ECO:0000256" key="1">
    <source>
        <dbReference type="ARBA" id="ARBA00022679"/>
    </source>
</evidence>
<dbReference type="Proteomes" id="UP000235786">
    <property type="component" value="Unassembled WGS sequence"/>
</dbReference>
<feature type="domain" description="Methyltransferase" evidence="9">
    <location>
        <begin position="82"/>
        <end position="229"/>
    </location>
</feature>
<name>A0A2J6R4Z3_HYAVF</name>
<dbReference type="STRING" id="1149755.A0A2J6R4Z3"/>
<dbReference type="EC" id="2.1.1.137" evidence="4"/>
<evidence type="ECO:0000259" key="9">
    <source>
        <dbReference type="Pfam" id="PF13847"/>
    </source>
</evidence>
<dbReference type="OrthoDB" id="66144at2759"/>
<gene>
    <name evidence="10" type="ORF">L207DRAFT_639008</name>
</gene>
<keyword evidence="1 10" id="KW-0808">Transferase</keyword>
<proteinExistence type="inferred from homology"/>
<keyword evidence="10" id="KW-0489">Methyltransferase</keyword>
<dbReference type="SUPFAM" id="SSF53335">
    <property type="entry name" value="S-adenosyl-L-methionine-dependent methyltransferases"/>
    <property type="match status" value="1"/>
</dbReference>
<keyword evidence="2" id="KW-0949">S-adenosyl-L-methionine</keyword>
<comment type="similarity">
    <text evidence="3">Belongs to the methyltransferase superfamily. Arsenite methyltransferase family.</text>
</comment>
<dbReference type="InterPro" id="IPR026669">
    <property type="entry name" value="Arsenite_MeTrfase-like"/>
</dbReference>
<dbReference type="GO" id="GO:0032259">
    <property type="term" value="P:methylation"/>
    <property type="evidence" value="ECO:0007669"/>
    <property type="project" value="UniProtKB-KW"/>
</dbReference>